<dbReference type="Proteomes" id="UP001057402">
    <property type="component" value="Chromosome 4"/>
</dbReference>
<evidence type="ECO:0000313" key="2">
    <source>
        <dbReference type="Proteomes" id="UP001057402"/>
    </source>
</evidence>
<dbReference type="EMBL" id="CM042883">
    <property type="protein sequence ID" value="KAI4378469.1"/>
    <property type="molecule type" value="Genomic_DNA"/>
</dbReference>
<proteinExistence type="predicted"/>
<evidence type="ECO:0000313" key="1">
    <source>
        <dbReference type="EMBL" id="KAI4378469.1"/>
    </source>
</evidence>
<name>A0ACB9RLG5_9MYRT</name>
<organism evidence="1 2">
    <name type="scientific">Melastoma candidum</name>
    <dbReference type="NCBI Taxonomy" id="119954"/>
    <lineage>
        <taxon>Eukaryota</taxon>
        <taxon>Viridiplantae</taxon>
        <taxon>Streptophyta</taxon>
        <taxon>Embryophyta</taxon>
        <taxon>Tracheophyta</taxon>
        <taxon>Spermatophyta</taxon>
        <taxon>Magnoliopsida</taxon>
        <taxon>eudicotyledons</taxon>
        <taxon>Gunneridae</taxon>
        <taxon>Pentapetalae</taxon>
        <taxon>rosids</taxon>
        <taxon>malvids</taxon>
        <taxon>Myrtales</taxon>
        <taxon>Melastomataceae</taxon>
        <taxon>Melastomatoideae</taxon>
        <taxon>Melastomateae</taxon>
        <taxon>Melastoma</taxon>
    </lineage>
</organism>
<protein>
    <submittedName>
        <fullName evidence="1">Uncharacterized protein</fullName>
    </submittedName>
</protein>
<accession>A0ACB9RLG5</accession>
<comment type="caution">
    <text evidence="1">The sequence shown here is derived from an EMBL/GenBank/DDBJ whole genome shotgun (WGS) entry which is preliminary data.</text>
</comment>
<keyword evidence="2" id="KW-1185">Reference proteome</keyword>
<reference evidence="2" key="1">
    <citation type="journal article" date="2023" name="Front. Plant Sci.">
        <title>Chromosomal-level genome assembly of Melastoma candidum provides insights into trichome evolution.</title>
        <authorList>
            <person name="Zhong Y."/>
            <person name="Wu W."/>
            <person name="Sun C."/>
            <person name="Zou P."/>
            <person name="Liu Y."/>
            <person name="Dai S."/>
            <person name="Zhou R."/>
        </authorList>
    </citation>
    <scope>NUCLEOTIDE SEQUENCE [LARGE SCALE GENOMIC DNA]</scope>
</reference>
<gene>
    <name evidence="1" type="ORF">MLD38_015946</name>
</gene>
<sequence length="90" mass="9168">MAATGTPGVGVGALRWWCIPAKGRVGKPGVAVVGVDVKEASWTGLKGSSCISSRKSLCCGAPRSALGVSGVEPQGQFLACFAEVAHRVKR</sequence>